<evidence type="ECO:0000313" key="1">
    <source>
        <dbReference type="EMBL" id="SEB17120.1"/>
    </source>
</evidence>
<accession>A0A1H4H6S9</accession>
<dbReference type="OrthoDB" id="1646085at2"/>
<dbReference type="STRING" id="571932.SAMN05421743_1238"/>
<sequence length="78" mass="9466">MQPENYQFLKANEERLAFIRLNPEWYRKLAREPGHQVQFDKEMKHFFGKTPIQRVEKVGNQLQMVNMLIQMAKVMKEE</sequence>
<evidence type="ECO:0000313" key="2">
    <source>
        <dbReference type="Proteomes" id="UP000198584"/>
    </source>
</evidence>
<dbReference type="Pfam" id="PF14003">
    <property type="entry name" value="YlbE"/>
    <property type="match status" value="1"/>
</dbReference>
<dbReference type="RefSeq" id="WP_093046598.1">
    <property type="nucleotide sequence ID" value="NZ_FNQR01000023.1"/>
</dbReference>
<name>A0A1H4H6S9_9BACI</name>
<dbReference type="InterPro" id="IPR025613">
    <property type="entry name" value="YlbE"/>
</dbReference>
<reference evidence="1 2" key="1">
    <citation type="submission" date="2016-10" db="EMBL/GenBank/DDBJ databases">
        <authorList>
            <person name="de Groot N.N."/>
        </authorList>
    </citation>
    <scope>NUCLEOTIDE SEQUENCE [LARGE SCALE GENOMIC DNA]</scope>
    <source>
        <strain evidence="1 2">CCM7597</strain>
    </source>
</reference>
<proteinExistence type="predicted"/>
<gene>
    <name evidence="1" type="ORF">SAMN05421743_1238</name>
</gene>
<protein>
    <submittedName>
        <fullName evidence="1">YlbE-like protein</fullName>
    </submittedName>
</protein>
<dbReference type="Proteomes" id="UP000198584">
    <property type="component" value="Unassembled WGS sequence"/>
</dbReference>
<dbReference type="AlphaFoldDB" id="A0A1H4H6S9"/>
<organism evidence="1 2">
    <name type="scientific">Thalassobacillus cyri</name>
    <dbReference type="NCBI Taxonomy" id="571932"/>
    <lineage>
        <taxon>Bacteria</taxon>
        <taxon>Bacillati</taxon>
        <taxon>Bacillota</taxon>
        <taxon>Bacilli</taxon>
        <taxon>Bacillales</taxon>
        <taxon>Bacillaceae</taxon>
        <taxon>Thalassobacillus</taxon>
    </lineage>
</organism>
<dbReference type="EMBL" id="FNQR01000023">
    <property type="protein sequence ID" value="SEB17120.1"/>
    <property type="molecule type" value="Genomic_DNA"/>
</dbReference>
<keyword evidence="2" id="KW-1185">Reference proteome</keyword>